<dbReference type="InterPro" id="IPR001460">
    <property type="entry name" value="PCN-bd_Tpept"/>
</dbReference>
<dbReference type="PANTHER" id="PTHR32282">
    <property type="entry name" value="BINDING PROTEIN TRANSPEPTIDASE, PUTATIVE-RELATED"/>
    <property type="match status" value="1"/>
</dbReference>
<keyword evidence="12 18" id="KW-0472">Membrane</keyword>
<evidence type="ECO:0000313" key="22">
    <source>
        <dbReference type="Proteomes" id="UP000230970"/>
    </source>
</evidence>
<dbReference type="Gene3D" id="3.40.710.10">
    <property type="entry name" value="DD-peptidase/beta-lactamase superfamily"/>
    <property type="match status" value="1"/>
</dbReference>
<evidence type="ECO:0000256" key="1">
    <source>
        <dbReference type="ARBA" id="ARBA00004236"/>
    </source>
</evidence>
<feature type="region of interest" description="Disordered" evidence="17">
    <location>
        <begin position="840"/>
        <end position="867"/>
    </location>
</feature>
<feature type="domain" description="Penicillin-binding protein transpeptidase" evidence="19">
    <location>
        <begin position="363"/>
        <end position="608"/>
    </location>
</feature>
<feature type="transmembrane region" description="Helical" evidence="18">
    <location>
        <begin position="44"/>
        <end position="70"/>
    </location>
</feature>
<evidence type="ECO:0000256" key="10">
    <source>
        <dbReference type="ARBA" id="ARBA00022960"/>
    </source>
</evidence>
<evidence type="ECO:0000256" key="16">
    <source>
        <dbReference type="ARBA" id="ARBA00049902"/>
    </source>
</evidence>
<dbReference type="GO" id="GO:0030288">
    <property type="term" value="C:outer membrane-bounded periplasmic space"/>
    <property type="evidence" value="ECO:0007669"/>
    <property type="project" value="TreeGrafter"/>
</dbReference>
<sequence length="867" mass="97102">MVSRRSFRKNRFRLKRFFQSLLPGKISGYARYYTRRKRKNVSKLIYTLARLFFVLFILGILSFAGIVIWYSKEIPSPYKLTNREIAQSTRIYDRNNKLLYEIYGDENRSLVNLGDVSQYMINATLAAEDPTFYKHQGIDIKGIARSFFKNLTNQGLYGGSTITQQLVKNTLLTPERTITRKIKELILTIQIERRYNKDEILQMYLNEVPYGGQSYGVKAAANTYFGKEPKDLSLVEAALLAGLTQSPSYYSPFGAYPENAKGRQEYVLYLMQKHGFITQEQVDTARKEELKYAPQIKNILAPHFVMYVKSILTEKYGDKMAEQGGLKVTTTLDYNMQLVAEEEAKFNHDRLDSQNANAQNSALVAIDPRTGEILTMLGSIDYFDTANDGNVNVTLSERQPGSSIKPITYVTAYTKGYTAATFVSDIQTTWPSGGGPYTPQESDGRFWGPLLVRDALANSRNVPAVKMLQLVGIPEMLKMAHNMGITTLNEPEKYGLALTLGGGEVKLLDLTSAFGVFAASGVRHSPTAILKVEDSKGKILEEFKPSQDERVFDEKYAYLISNILSDNVARSRLFGFGSLLQIRDWKVAVKTGTTNDNKDAWTVGYAPNLVTGVWTGNNNNDPMNGIQGSTGATPLWHYFMERVLDGKDRGEFKKPENDFISLEIDALSGKLVGDGTDKRKWEIFIKGTQPTEKDDFHVKVEVCKGTDFLATDYHKQLGLTETKTYTYLKEINDSWQPYTDGWIQAVGGFQKPPTEHCQTYEVGRDGPSVTIKSPQNGAVLASEFTADVEATSPVAITKVDFFWDNTLYKTLETSPFQVNFKLSAQVSGEHTMTVRAKDVNGKTGEASSKITIVSANSDEKQSTPSAQ</sequence>
<dbReference type="AlphaFoldDB" id="A0A2M7TE01"/>
<name>A0A2M7TE01_UNCKA</name>
<keyword evidence="11" id="KW-0573">Peptidoglycan synthesis</keyword>
<dbReference type="InterPro" id="IPR013783">
    <property type="entry name" value="Ig-like_fold"/>
</dbReference>
<reference evidence="22" key="1">
    <citation type="submission" date="2017-09" db="EMBL/GenBank/DDBJ databases">
        <title>Depth-based differentiation of microbial function through sediment-hosted aquifers and enrichment of novel symbionts in the deep terrestrial subsurface.</title>
        <authorList>
            <person name="Probst A.J."/>
            <person name="Ladd B."/>
            <person name="Jarett J.K."/>
            <person name="Geller-Mcgrath D.E."/>
            <person name="Sieber C.M.K."/>
            <person name="Emerson J.B."/>
            <person name="Anantharaman K."/>
            <person name="Thomas B.C."/>
            <person name="Malmstrom R."/>
            <person name="Stieglmeier M."/>
            <person name="Klingl A."/>
            <person name="Woyke T."/>
            <person name="Ryan C.M."/>
            <person name="Banfield J.F."/>
        </authorList>
    </citation>
    <scope>NUCLEOTIDE SEQUENCE [LARGE SCALE GENOMIC DNA]</scope>
</reference>
<dbReference type="GO" id="GO:0008658">
    <property type="term" value="F:penicillin binding"/>
    <property type="evidence" value="ECO:0007669"/>
    <property type="project" value="InterPro"/>
</dbReference>
<evidence type="ECO:0000256" key="4">
    <source>
        <dbReference type="ARBA" id="ARBA00022475"/>
    </source>
</evidence>
<evidence type="ECO:0000256" key="5">
    <source>
        <dbReference type="ARBA" id="ARBA00022645"/>
    </source>
</evidence>
<evidence type="ECO:0000256" key="12">
    <source>
        <dbReference type="ARBA" id="ARBA00023136"/>
    </source>
</evidence>
<comment type="catalytic activity">
    <reaction evidence="16">
        <text>[GlcNAc-(1-&gt;4)-Mur2Ac(oyl-L-Ala-gamma-D-Glu-L-Lys-D-Ala-D-Ala)](n)-di-trans,octa-cis-undecaprenyl diphosphate + beta-D-GlcNAc-(1-&gt;4)-Mur2Ac(oyl-L-Ala-gamma-D-Glu-L-Lys-D-Ala-D-Ala)-di-trans,octa-cis-undecaprenyl diphosphate = [GlcNAc-(1-&gt;4)-Mur2Ac(oyl-L-Ala-gamma-D-Glu-L-Lys-D-Ala-D-Ala)](n+1)-di-trans,octa-cis-undecaprenyl diphosphate + di-trans,octa-cis-undecaprenyl diphosphate + H(+)</text>
        <dbReference type="Rhea" id="RHEA:23708"/>
        <dbReference type="Rhea" id="RHEA-COMP:9602"/>
        <dbReference type="Rhea" id="RHEA-COMP:9603"/>
        <dbReference type="ChEBI" id="CHEBI:15378"/>
        <dbReference type="ChEBI" id="CHEBI:58405"/>
        <dbReference type="ChEBI" id="CHEBI:60033"/>
        <dbReference type="ChEBI" id="CHEBI:78435"/>
        <dbReference type="EC" id="2.4.99.28"/>
    </reaction>
</comment>
<evidence type="ECO:0000256" key="13">
    <source>
        <dbReference type="ARBA" id="ARBA00023268"/>
    </source>
</evidence>
<dbReference type="GO" id="GO:0008360">
    <property type="term" value="P:regulation of cell shape"/>
    <property type="evidence" value="ECO:0007669"/>
    <property type="project" value="UniProtKB-KW"/>
</dbReference>
<dbReference type="GO" id="GO:0071555">
    <property type="term" value="P:cell wall organization"/>
    <property type="evidence" value="ECO:0007669"/>
    <property type="project" value="UniProtKB-KW"/>
</dbReference>
<keyword evidence="7" id="KW-0328">Glycosyltransferase</keyword>
<evidence type="ECO:0000256" key="9">
    <source>
        <dbReference type="ARBA" id="ARBA00022801"/>
    </source>
</evidence>
<dbReference type="Pfam" id="PF00905">
    <property type="entry name" value="Transpeptidase"/>
    <property type="match status" value="1"/>
</dbReference>
<dbReference type="InterPro" id="IPR050396">
    <property type="entry name" value="Glycosyltr_51/Transpeptidase"/>
</dbReference>
<comment type="similarity">
    <text evidence="3">In the N-terminal section; belongs to the glycosyltransferase 51 family.</text>
</comment>
<dbReference type="SUPFAM" id="SSF56601">
    <property type="entry name" value="beta-lactamase/transpeptidase-like"/>
    <property type="match status" value="1"/>
</dbReference>
<keyword evidence="4" id="KW-1003">Cell membrane</keyword>
<keyword evidence="9" id="KW-0378">Hydrolase</keyword>
<evidence type="ECO:0000256" key="6">
    <source>
        <dbReference type="ARBA" id="ARBA00022670"/>
    </source>
</evidence>
<organism evidence="21 22">
    <name type="scientific">candidate division WWE3 bacterium CG_4_10_14_0_2_um_filter_42_8</name>
    <dbReference type="NCBI Taxonomy" id="1975074"/>
    <lineage>
        <taxon>Bacteria</taxon>
        <taxon>Katanobacteria</taxon>
    </lineage>
</organism>
<dbReference type="GO" id="GO:0006508">
    <property type="term" value="P:proteolysis"/>
    <property type="evidence" value="ECO:0007669"/>
    <property type="project" value="UniProtKB-KW"/>
</dbReference>
<comment type="subcellular location">
    <subcellularLocation>
        <location evidence="1">Cell membrane</location>
    </subcellularLocation>
</comment>
<keyword evidence="6" id="KW-0645">Protease</keyword>
<evidence type="ECO:0000256" key="7">
    <source>
        <dbReference type="ARBA" id="ARBA00022676"/>
    </source>
</evidence>
<keyword evidence="13" id="KW-0511">Multifunctional enzyme</keyword>
<dbReference type="GO" id="GO:0008955">
    <property type="term" value="F:peptidoglycan glycosyltransferase activity"/>
    <property type="evidence" value="ECO:0007669"/>
    <property type="project" value="UniProtKB-EC"/>
</dbReference>
<keyword evidence="5" id="KW-0121">Carboxypeptidase</keyword>
<evidence type="ECO:0000259" key="20">
    <source>
        <dbReference type="Pfam" id="PF00912"/>
    </source>
</evidence>
<feature type="compositionally biased region" description="Polar residues" evidence="17">
    <location>
        <begin position="845"/>
        <end position="867"/>
    </location>
</feature>
<gene>
    <name evidence="21" type="ORF">COY34_00285</name>
</gene>
<evidence type="ECO:0000313" key="21">
    <source>
        <dbReference type="EMBL" id="PIZ43819.1"/>
    </source>
</evidence>
<evidence type="ECO:0000259" key="19">
    <source>
        <dbReference type="Pfam" id="PF00905"/>
    </source>
</evidence>
<dbReference type="Pfam" id="PF00912">
    <property type="entry name" value="Transgly"/>
    <property type="match status" value="1"/>
</dbReference>
<keyword evidence="10" id="KW-0133">Cell shape</keyword>
<comment type="caution">
    <text evidence="21">The sequence shown here is derived from an EMBL/GenBank/DDBJ whole genome shotgun (WGS) entry which is preliminary data.</text>
</comment>
<dbReference type="SUPFAM" id="SSF53955">
    <property type="entry name" value="Lysozyme-like"/>
    <property type="match status" value="1"/>
</dbReference>
<dbReference type="Gene3D" id="1.10.3810.10">
    <property type="entry name" value="Biosynthetic peptidoglycan transglycosylase-like"/>
    <property type="match status" value="1"/>
</dbReference>
<evidence type="ECO:0000256" key="11">
    <source>
        <dbReference type="ARBA" id="ARBA00022984"/>
    </source>
</evidence>
<dbReference type="EMBL" id="PFNJ01000008">
    <property type="protein sequence ID" value="PIZ43819.1"/>
    <property type="molecule type" value="Genomic_DNA"/>
</dbReference>
<evidence type="ECO:0000256" key="17">
    <source>
        <dbReference type="SAM" id="MobiDB-lite"/>
    </source>
</evidence>
<comment type="catalytic activity">
    <reaction evidence="15">
        <text>Preferential cleavage: (Ac)2-L-Lys-D-Ala-|-D-Ala. Also transpeptidation of peptidyl-alanyl moieties that are N-acyl substituents of D-alanine.</text>
        <dbReference type="EC" id="3.4.16.4"/>
    </reaction>
</comment>
<keyword evidence="18" id="KW-1133">Transmembrane helix</keyword>
<protein>
    <submittedName>
        <fullName evidence="21">Penicillin-binding protein</fullName>
    </submittedName>
</protein>
<evidence type="ECO:0000256" key="14">
    <source>
        <dbReference type="ARBA" id="ARBA00023316"/>
    </source>
</evidence>
<dbReference type="InterPro" id="IPR001264">
    <property type="entry name" value="Glyco_trans_51"/>
</dbReference>
<evidence type="ECO:0000256" key="18">
    <source>
        <dbReference type="SAM" id="Phobius"/>
    </source>
</evidence>
<evidence type="ECO:0000256" key="2">
    <source>
        <dbReference type="ARBA" id="ARBA00007090"/>
    </source>
</evidence>
<dbReference type="Proteomes" id="UP000230970">
    <property type="component" value="Unassembled WGS sequence"/>
</dbReference>
<proteinExistence type="inferred from homology"/>
<evidence type="ECO:0000256" key="8">
    <source>
        <dbReference type="ARBA" id="ARBA00022679"/>
    </source>
</evidence>
<dbReference type="FunFam" id="1.10.3810.10:FF:000001">
    <property type="entry name" value="Penicillin-binding protein 1A"/>
    <property type="match status" value="1"/>
</dbReference>
<dbReference type="GO" id="GO:0009002">
    <property type="term" value="F:serine-type D-Ala-D-Ala carboxypeptidase activity"/>
    <property type="evidence" value="ECO:0007669"/>
    <property type="project" value="UniProtKB-EC"/>
</dbReference>
<comment type="similarity">
    <text evidence="2">In the C-terminal section; belongs to the transpeptidase family.</text>
</comment>
<dbReference type="InterPro" id="IPR036950">
    <property type="entry name" value="PBP_transglycosylase"/>
</dbReference>
<dbReference type="Gene3D" id="2.60.40.10">
    <property type="entry name" value="Immunoglobulins"/>
    <property type="match status" value="1"/>
</dbReference>
<dbReference type="PANTHER" id="PTHR32282:SF11">
    <property type="entry name" value="PENICILLIN-BINDING PROTEIN 1B"/>
    <property type="match status" value="1"/>
</dbReference>
<dbReference type="NCBIfam" id="TIGR02074">
    <property type="entry name" value="PBP_1a_fam"/>
    <property type="match status" value="1"/>
</dbReference>
<evidence type="ECO:0000256" key="15">
    <source>
        <dbReference type="ARBA" id="ARBA00034000"/>
    </source>
</evidence>
<dbReference type="InterPro" id="IPR012338">
    <property type="entry name" value="Beta-lactam/transpept-like"/>
</dbReference>
<evidence type="ECO:0000256" key="3">
    <source>
        <dbReference type="ARBA" id="ARBA00007739"/>
    </source>
</evidence>
<dbReference type="Pfam" id="PF17957">
    <property type="entry name" value="Big_7"/>
    <property type="match status" value="1"/>
</dbReference>
<keyword evidence="14" id="KW-0961">Cell wall biogenesis/degradation</keyword>
<dbReference type="GO" id="GO:0009252">
    <property type="term" value="P:peptidoglycan biosynthetic process"/>
    <property type="evidence" value="ECO:0007669"/>
    <property type="project" value="UniProtKB-KW"/>
</dbReference>
<keyword evidence="18" id="KW-0812">Transmembrane</keyword>
<accession>A0A2M7TE01</accession>
<keyword evidence="8" id="KW-0808">Transferase</keyword>
<dbReference type="GO" id="GO:0005886">
    <property type="term" value="C:plasma membrane"/>
    <property type="evidence" value="ECO:0007669"/>
    <property type="project" value="UniProtKB-SubCell"/>
</dbReference>
<feature type="domain" description="Glycosyl transferase family 51" evidence="20">
    <location>
        <begin position="96"/>
        <end position="272"/>
    </location>
</feature>
<dbReference type="InterPro" id="IPR023346">
    <property type="entry name" value="Lysozyme-like_dom_sf"/>
</dbReference>